<evidence type="ECO:0000313" key="1">
    <source>
        <dbReference type="EMBL" id="KAF7813551.1"/>
    </source>
</evidence>
<dbReference type="OrthoDB" id="10660345at2759"/>
<comment type="caution">
    <text evidence="1">The sequence shown here is derived from an EMBL/GenBank/DDBJ whole genome shotgun (WGS) entry which is preliminary data.</text>
</comment>
<reference evidence="1" key="1">
    <citation type="submission" date="2020-09" db="EMBL/GenBank/DDBJ databases">
        <title>Genome-Enabled Discovery of Anthraquinone Biosynthesis in Senna tora.</title>
        <authorList>
            <person name="Kang S.-H."/>
            <person name="Pandey R.P."/>
            <person name="Lee C.-M."/>
            <person name="Sim J.-S."/>
            <person name="Jeong J.-T."/>
            <person name="Choi B.-S."/>
            <person name="Jung M."/>
            <person name="Ginzburg D."/>
            <person name="Zhao K."/>
            <person name="Won S.Y."/>
            <person name="Oh T.-J."/>
            <person name="Yu Y."/>
            <person name="Kim N.-H."/>
            <person name="Lee O.R."/>
            <person name="Lee T.-H."/>
            <person name="Bashyal P."/>
            <person name="Kim T.-S."/>
            <person name="Lee W.-H."/>
            <person name="Kawkins C."/>
            <person name="Kim C.-K."/>
            <person name="Kim J.S."/>
            <person name="Ahn B.O."/>
            <person name="Rhee S.Y."/>
            <person name="Sohng J.K."/>
        </authorList>
    </citation>
    <scope>NUCLEOTIDE SEQUENCE</scope>
    <source>
        <tissue evidence="1">Leaf</tissue>
    </source>
</reference>
<dbReference type="AlphaFoldDB" id="A0A834T1G1"/>
<sequence>MDNKSVKNTELAIENCNLKPLLGNSIGREHSSPLKNTLLGNPSPPTTLIPEVVFFVNEITDLFLIFSPSKALALNEYIFSKPANALSISTAANQSAKSVSPQLKSLSPQGIGLGTGFRPFKSYQETAISLLFSKGTRSASDGSSIAGVLAIADMFEGKPEESGFSLGLTLAGGPHLYSGPAFGILKMTYLGPLMEARWFHFYNKKGFFQAKLEGTLRSRLRTNKAIISERDIGRHRDIWWRNAGGTIGEHSVGSRDQILVVLKPYENLPRLELVESVIEHGECGLESVRLLRRIGDVGGKLFPAGVGVGQEYAVAGIGGLSQRNRRRCSDEDEYDGDGEERGGDRGMRGHVWFWEI</sequence>
<name>A0A834T1G1_9FABA</name>
<accession>A0A834T1G1</accession>
<evidence type="ECO:0000313" key="2">
    <source>
        <dbReference type="Proteomes" id="UP000634136"/>
    </source>
</evidence>
<dbReference type="Proteomes" id="UP000634136">
    <property type="component" value="Unassembled WGS sequence"/>
</dbReference>
<gene>
    <name evidence="1" type="ORF">G2W53_034527</name>
</gene>
<keyword evidence="2" id="KW-1185">Reference proteome</keyword>
<protein>
    <submittedName>
        <fullName evidence="1">Uncharacterized protein</fullName>
    </submittedName>
</protein>
<organism evidence="1 2">
    <name type="scientific">Senna tora</name>
    <dbReference type="NCBI Taxonomy" id="362788"/>
    <lineage>
        <taxon>Eukaryota</taxon>
        <taxon>Viridiplantae</taxon>
        <taxon>Streptophyta</taxon>
        <taxon>Embryophyta</taxon>
        <taxon>Tracheophyta</taxon>
        <taxon>Spermatophyta</taxon>
        <taxon>Magnoliopsida</taxon>
        <taxon>eudicotyledons</taxon>
        <taxon>Gunneridae</taxon>
        <taxon>Pentapetalae</taxon>
        <taxon>rosids</taxon>
        <taxon>fabids</taxon>
        <taxon>Fabales</taxon>
        <taxon>Fabaceae</taxon>
        <taxon>Caesalpinioideae</taxon>
        <taxon>Cassia clade</taxon>
        <taxon>Senna</taxon>
    </lineage>
</organism>
<proteinExistence type="predicted"/>
<dbReference type="EMBL" id="JAAIUW010000010">
    <property type="protein sequence ID" value="KAF7813551.1"/>
    <property type="molecule type" value="Genomic_DNA"/>
</dbReference>